<dbReference type="Proteomes" id="UP000187266">
    <property type="component" value="Chromosome"/>
</dbReference>
<dbReference type="OrthoDB" id="982480at2"/>
<dbReference type="EMBL" id="CP019124">
    <property type="protein sequence ID" value="APX88647.1"/>
    <property type="molecule type" value="Genomic_DNA"/>
</dbReference>
<gene>
    <name evidence="1" type="ORF">BV394_01965</name>
</gene>
<name>A0A1U7DF71_9RHOB</name>
<reference evidence="1 2" key="1">
    <citation type="submission" date="2017-01" db="EMBL/GenBank/DDBJ databases">
        <title>Genomic analysis of Xuhuaishuia manganoxidans DY6-4.</title>
        <authorList>
            <person name="Wang X."/>
        </authorList>
    </citation>
    <scope>NUCLEOTIDE SEQUENCE [LARGE SCALE GENOMIC DNA]</scope>
    <source>
        <strain evidence="1 2">DY6-4</strain>
    </source>
</reference>
<dbReference type="STRING" id="1267768.BV394_01965"/>
<protein>
    <submittedName>
        <fullName evidence="1">Uncharacterized protein</fullName>
    </submittedName>
</protein>
<evidence type="ECO:0000313" key="2">
    <source>
        <dbReference type="Proteomes" id="UP000187266"/>
    </source>
</evidence>
<keyword evidence="2" id="KW-1185">Reference proteome</keyword>
<accession>A0A2M9DGE2</accession>
<accession>A0A1U7DF71</accession>
<proteinExistence type="predicted"/>
<organism evidence="1 2">
    <name type="scientific">Brevirhabdus pacifica</name>
    <dbReference type="NCBI Taxonomy" id="1267768"/>
    <lineage>
        <taxon>Bacteria</taxon>
        <taxon>Pseudomonadati</taxon>
        <taxon>Pseudomonadota</taxon>
        <taxon>Alphaproteobacteria</taxon>
        <taxon>Rhodobacterales</taxon>
        <taxon>Paracoccaceae</taxon>
        <taxon>Brevirhabdus</taxon>
    </lineage>
</organism>
<evidence type="ECO:0000313" key="1">
    <source>
        <dbReference type="EMBL" id="APX88647.1"/>
    </source>
</evidence>
<sequence>MTAREFSLQLDREWAEKVDDLHEFVSLVGLTALRALVQKSPVDTGRFKGNWQLSIGTPEAGQLETTDPSGGATLAKGSTAIAPYAGLKNFPPVWIVNNLPYSERLEDGYSKQAPGGMVGLTVAELQTMFNGEDV</sequence>
<dbReference type="RefSeq" id="WP_076978671.1">
    <property type="nucleotide sequence ID" value="NZ_CP019124.1"/>
</dbReference>
<dbReference type="AlphaFoldDB" id="A0A1U7DF71"/>